<proteinExistence type="predicted"/>
<name>A0A0W8E688_9ZZZZ</name>
<dbReference type="PANTHER" id="PTHR33909:SF1">
    <property type="entry name" value="SEC TRANSLOCON ACCESSORY COMPLEX SUBUNIT YAJC"/>
    <property type="match status" value="1"/>
</dbReference>
<evidence type="ECO:0000256" key="5">
    <source>
        <dbReference type="ARBA" id="ARBA00022927"/>
    </source>
</evidence>
<evidence type="ECO:0000256" key="1">
    <source>
        <dbReference type="ARBA" id="ARBA00004162"/>
    </source>
</evidence>
<evidence type="ECO:0000256" key="7">
    <source>
        <dbReference type="ARBA" id="ARBA00023010"/>
    </source>
</evidence>
<keyword evidence="8 9" id="KW-0472">Membrane</keyword>
<dbReference type="PRINTS" id="PR01853">
    <property type="entry name" value="YAJCTRNLCASE"/>
</dbReference>
<keyword evidence="3" id="KW-1003">Cell membrane</keyword>
<accession>A0A0W8E688</accession>
<keyword evidence="2" id="KW-0813">Transport</keyword>
<reference evidence="10" key="1">
    <citation type="journal article" date="2015" name="Proc. Natl. Acad. Sci. U.S.A.">
        <title>Networks of energetic and metabolic interactions define dynamics in microbial communities.</title>
        <authorList>
            <person name="Embree M."/>
            <person name="Liu J.K."/>
            <person name="Al-Bassam M.M."/>
            <person name="Zengler K."/>
        </authorList>
    </citation>
    <scope>NUCLEOTIDE SEQUENCE</scope>
</reference>
<comment type="caution">
    <text evidence="10">The sequence shown here is derived from an EMBL/GenBank/DDBJ whole genome shotgun (WGS) entry which is preliminary data.</text>
</comment>
<keyword evidence="4 9" id="KW-0812">Transmembrane</keyword>
<keyword evidence="7" id="KW-0811">Translocation</keyword>
<evidence type="ECO:0000256" key="4">
    <source>
        <dbReference type="ARBA" id="ARBA00022692"/>
    </source>
</evidence>
<dbReference type="InterPro" id="IPR003849">
    <property type="entry name" value="Preprotein_translocase_YajC"/>
</dbReference>
<evidence type="ECO:0000256" key="8">
    <source>
        <dbReference type="ARBA" id="ARBA00023136"/>
    </source>
</evidence>
<dbReference type="GO" id="GO:0015031">
    <property type="term" value="P:protein transport"/>
    <property type="evidence" value="ECO:0007669"/>
    <property type="project" value="UniProtKB-KW"/>
</dbReference>
<keyword evidence="5" id="KW-0653">Protein transport</keyword>
<keyword evidence="6 9" id="KW-1133">Transmembrane helix</keyword>
<evidence type="ECO:0000313" key="10">
    <source>
        <dbReference type="EMBL" id="KUG04124.1"/>
    </source>
</evidence>
<evidence type="ECO:0000256" key="3">
    <source>
        <dbReference type="ARBA" id="ARBA00022475"/>
    </source>
</evidence>
<dbReference type="NCBIfam" id="TIGR00739">
    <property type="entry name" value="yajC"/>
    <property type="match status" value="1"/>
</dbReference>
<dbReference type="GO" id="GO:0005886">
    <property type="term" value="C:plasma membrane"/>
    <property type="evidence" value="ECO:0007669"/>
    <property type="project" value="UniProtKB-SubCell"/>
</dbReference>
<protein>
    <submittedName>
        <fullName evidence="10">Preprotein translocase subunit yajc</fullName>
    </submittedName>
</protein>
<dbReference type="PANTHER" id="PTHR33909">
    <property type="entry name" value="SEC TRANSLOCON ACCESSORY COMPLEX SUBUNIT YAJC"/>
    <property type="match status" value="1"/>
</dbReference>
<organism evidence="10">
    <name type="scientific">hydrocarbon metagenome</name>
    <dbReference type="NCBI Taxonomy" id="938273"/>
    <lineage>
        <taxon>unclassified sequences</taxon>
        <taxon>metagenomes</taxon>
        <taxon>ecological metagenomes</taxon>
    </lineage>
</organism>
<sequence length="92" mass="10570">MLSNEWIMMLGYLVVLVGVFYLFVLMPRKQQEKRHQNMLEELQKGDKVTTIGGIKGEIAKIKDDTVLLKINDTVQMEMLKKAIAYKAGEEPK</sequence>
<evidence type="ECO:0000256" key="9">
    <source>
        <dbReference type="SAM" id="Phobius"/>
    </source>
</evidence>
<dbReference type="EMBL" id="LNQE01001858">
    <property type="protein sequence ID" value="KUG04124.1"/>
    <property type="molecule type" value="Genomic_DNA"/>
</dbReference>
<dbReference type="Pfam" id="PF02699">
    <property type="entry name" value="YajC"/>
    <property type="match status" value="1"/>
</dbReference>
<feature type="transmembrane region" description="Helical" evidence="9">
    <location>
        <begin position="6"/>
        <end position="26"/>
    </location>
</feature>
<evidence type="ECO:0000256" key="2">
    <source>
        <dbReference type="ARBA" id="ARBA00022448"/>
    </source>
</evidence>
<dbReference type="SMART" id="SM01323">
    <property type="entry name" value="YajC"/>
    <property type="match status" value="1"/>
</dbReference>
<gene>
    <name evidence="10" type="ORF">ASZ90_018486</name>
</gene>
<dbReference type="AlphaFoldDB" id="A0A0W8E688"/>
<comment type="subcellular location">
    <subcellularLocation>
        <location evidence="1">Cell membrane</location>
        <topology evidence="1">Single-pass membrane protein</topology>
    </subcellularLocation>
</comment>
<evidence type="ECO:0000256" key="6">
    <source>
        <dbReference type="ARBA" id="ARBA00022989"/>
    </source>
</evidence>